<reference evidence="2" key="1">
    <citation type="submission" date="2017-08" db="EMBL/GenBank/DDBJ databases">
        <authorList>
            <person name="Varghese N."/>
            <person name="Submissions S."/>
        </authorList>
    </citation>
    <scope>NUCLEOTIDE SEQUENCE [LARGE SCALE GENOMIC DNA]</scope>
    <source>
        <strain evidence="2">JC23</strain>
    </source>
</reference>
<gene>
    <name evidence="1" type="ORF">SAMN05877842_104146</name>
</gene>
<accession>A0A285U975</accession>
<proteinExistence type="predicted"/>
<keyword evidence="2" id="KW-1185">Reference proteome</keyword>
<protein>
    <submittedName>
        <fullName evidence="1">Uncharacterized protein</fullName>
    </submittedName>
</protein>
<dbReference type="EMBL" id="OBQC01000004">
    <property type="protein sequence ID" value="SOC38474.1"/>
    <property type="molecule type" value="Genomic_DNA"/>
</dbReference>
<dbReference type="Proteomes" id="UP000219252">
    <property type="component" value="Unassembled WGS sequence"/>
</dbReference>
<name>A0A285U975_9BACL</name>
<evidence type="ECO:0000313" key="2">
    <source>
        <dbReference type="Proteomes" id="UP000219252"/>
    </source>
</evidence>
<sequence length="50" mass="5922">MSEIQDEFKKILEYGIRRGNEDSVTVHEFVNDLAEQLRELMEKMQGIDHV</sequence>
<organism evidence="1 2">
    <name type="scientific">Ureibacillus acetophenoni</name>
    <dbReference type="NCBI Taxonomy" id="614649"/>
    <lineage>
        <taxon>Bacteria</taxon>
        <taxon>Bacillati</taxon>
        <taxon>Bacillota</taxon>
        <taxon>Bacilli</taxon>
        <taxon>Bacillales</taxon>
        <taxon>Caryophanaceae</taxon>
        <taxon>Ureibacillus</taxon>
    </lineage>
</organism>
<dbReference type="InterPro" id="IPR058930">
    <property type="entry name" value="YwzD"/>
</dbReference>
<dbReference type="Pfam" id="PF26162">
    <property type="entry name" value="YwzD"/>
    <property type="match status" value="1"/>
</dbReference>
<evidence type="ECO:0000313" key="1">
    <source>
        <dbReference type="EMBL" id="SOC38474.1"/>
    </source>
</evidence>
<dbReference type="AlphaFoldDB" id="A0A285U975"/>
<dbReference type="RefSeq" id="WP_170949438.1">
    <property type="nucleotide sequence ID" value="NZ_OBQC01000004.1"/>
</dbReference>